<keyword evidence="1" id="KW-0812">Transmembrane</keyword>
<gene>
    <name evidence="2" type="ORF">RQM59_12080</name>
</gene>
<dbReference type="InterPro" id="IPR051474">
    <property type="entry name" value="Anti-sigma-K/W_factor"/>
</dbReference>
<feature type="transmembrane region" description="Helical" evidence="1">
    <location>
        <begin position="107"/>
        <end position="128"/>
    </location>
</feature>
<sequence>MSEEKDIAKQALIRAYILETLSPEEREGFETQMAQDAALQEEVALERSLLTHMNEADWELMAPETNKERLNELRTALRSEESRELSTMIKEVGVEYRERTTRSPRRNFFYAIAASIAVLVSVTSYFMFKQTTLESYYYEYANWTELHSFIEKDEGANAMAKGEILYKAQQYQETIDYFKKLLENASEAQRPFIFMYLGASYLELEKYETALHTFELLTKTNTIESSRGYWYQLLVYLKLEQKEQVSKTLSLILSDVDNYNYSKALELQEKLK</sequence>
<dbReference type="PANTHER" id="PTHR37461:SF1">
    <property type="entry name" value="ANTI-SIGMA-K FACTOR RSKA"/>
    <property type="match status" value="1"/>
</dbReference>
<dbReference type="SUPFAM" id="SSF48452">
    <property type="entry name" value="TPR-like"/>
    <property type="match status" value="1"/>
</dbReference>
<dbReference type="InterPro" id="IPR011990">
    <property type="entry name" value="TPR-like_helical_dom_sf"/>
</dbReference>
<evidence type="ECO:0000313" key="3">
    <source>
        <dbReference type="Proteomes" id="UP001257277"/>
    </source>
</evidence>
<dbReference type="Proteomes" id="UP001257277">
    <property type="component" value="Unassembled WGS sequence"/>
</dbReference>
<evidence type="ECO:0000256" key="1">
    <source>
        <dbReference type="SAM" id="Phobius"/>
    </source>
</evidence>
<dbReference type="RefSeq" id="WP_349242375.1">
    <property type="nucleotide sequence ID" value="NZ_JAVTTO010000004.1"/>
</dbReference>
<evidence type="ECO:0000313" key="2">
    <source>
        <dbReference type="EMBL" id="MDT7833125.1"/>
    </source>
</evidence>
<dbReference type="PANTHER" id="PTHR37461">
    <property type="entry name" value="ANTI-SIGMA-K FACTOR RSKA"/>
    <property type="match status" value="1"/>
</dbReference>
<comment type="caution">
    <text evidence="2">The sequence shown here is derived from an EMBL/GenBank/DDBJ whole genome shotgun (WGS) entry which is preliminary data.</text>
</comment>
<name>A0ABU3LHC4_9FLAO</name>
<organism evidence="2 3">
    <name type="scientific">Asprobacillus argus</name>
    <dbReference type="NCBI Taxonomy" id="3076534"/>
    <lineage>
        <taxon>Bacteria</taxon>
        <taxon>Pseudomonadati</taxon>
        <taxon>Bacteroidota</taxon>
        <taxon>Flavobacteriia</taxon>
        <taxon>Flavobacteriales</taxon>
        <taxon>Flavobacteriaceae</taxon>
        <taxon>Asprobacillus</taxon>
    </lineage>
</organism>
<keyword evidence="1" id="KW-1133">Transmembrane helix</keyword>
<dbReference type="EMBL" id="JAVTTO010000004">
    <property type="protein sequence ID" value="MDT7833125.1"/>
    <property type="molecule type" value="Genomic_DNA"/>
</dbReference>
<proteinExistence type="predicted"/>
<keyword evidence="1" id="KW-0472">Membrane</keyword>
<keyword evidence="3" id="KW-1185">Reference proteome</keyword>
<reference evidence="2 3" key="1">
    <citation type="submission" date="2023-09" db="EMBL/GenBank/DDBJ databases">
        <title>Novel taxa isolated from Blanes Bay.</title>
        <authorList>
            <person name="Rey-Velasco X."/>
            <person name="Lucena T."/>
        </authorList>
    </citation>
    <scope>NUCLEOTIDE SEQUENCE [LARGE SCALE GENOMIC DNA]</scope>
    <source>
        <strain evidence="2 3">S356</strain>
    </source>
</reference>
<protein>
    <recommendedName>
        <fullName evidence="4">Tetratricopeptide repeat protein</fullName>
    </recommendedName>
</protein>
<dbReference type="Gene3D" id="1.25.40.10">
    <property type="entry name" value="Tetratricopeptide repeat domain"/>
    <property type="match status" value="1"/>
</dbReference>
<evidence type="ECO:0008006" key="4">
    <source>
        <dbReference type="Google" id="ProtNLM"/>
    </source>
</evidence>
<accession>A0ABU3LHC4</accession>